<evidence type="ECO:0000256" key="5">
    <source>
        <dbReference type="ARBA" id="ARBA00023288"/>
    </source>
</evidence>
<dbReference type="Pfam" id="PF14041">
    <property type="entry name" value="Lipoprotein_21"/>
    <property type="match status" value="1"/>
</dbReference>
<sequence>MRVTLHFLPRFLALFCALTLLLAAAAEAHPAGESWLDRPLTDWNRVRGQVAPLPEPPAVPDIAAPDICNEQMRKPVQPFERALVARGWKLFGPVQVFGPAQVVMATSGLDGMCRPLGFQAFVTWDGRYAGTLSPVAMQARTDGALVRVELLSPSRLTAEFSRYAPGDPACCPSRTAVVNYVLQPGETPTLRAEEVSHFRTCPNRPAEPGAPTGGLPSGGPGGGGGADLLSGKRWTLVEAEGETVSVTEPFIEFDAANQRYTGSDGCNRFSGRYELRGSNGLRFAPPTRTKRACLDEPVRRLEARFNRLLLQVNRFEMTGNRLVLYASKRRLMVLAARPSD</sequence>
<dbReference type="InterPro" id="IPR005184">
    <property type="entry name" value="DUF306_Meta_HslJ"/>
</dbReference>
<dbReference type="InterPro" id="IPR053147">
    <property type="entry name" value="Hsp_HslJ-like"/>
</dbReference>
<keyword evidence="9" id="KW-0346">Stress response</keyword>
<reference evidence="9 10" key="1">
    <citation type="journal article" date="2012" name="Environ. Microbiol.">
        <title>Complete genome of Candidatus Chloracidobacterium thermophilum, a chlorophyll-based photoheterotroph belonging to the phylum Acidobacteria.</title>
        <authorList>
            <person name="Garcia Costas A.M."/>
            <person name="Liu Z."/>
            <person name="Tomsho L.P."/>
            <person name="Schuster S.C."/>
            <person name="Ward D.M."/>
            <person name="Bryant D.A."/>
        </authorList>
    </citation>
    <scope>NUCLEOTIDE SEQUENCE [LARGE SCALE GENOMIC DNA]</scope>
    <source>
        <strain evidence="9 10">B</strain>
    </source>
</reference>
<evidence type="ECO:0000256" key="1">
    <source>
        <dbReference type="ARBA" id="ARBA00022475"/>
    </source>
</evidence>
<organism evidence="9 10">
    <name type="scientific">Chloracidobacterium thermophilum (strain B)</name>
    <dbReference type="NCBI Taxonomy" id="981222"/>
    <lineage>
        <taxon>Bacteria</taxon>
        <taxon>Pseudomonadati</taxon>
        <taxon>Acidobacteriota</taxon>
        <taxon>Terriglobia</taxon>
        <taxon>Terriglobales</taxon>
        <taxon>Acidobacteriaceae</taxon>
        <taxon>Chloracidobacterium</taxon>
    </lineage>
</organism>
<dbReference type="PANTHER" id="PTHR35535">
    <property type="entry name" value="HEAT SHOCK PROTEIN HSLJ"/>
    <property type="match status" value="1"/>
</dbReference>
<dbReference type="InterPro" id="IPR025971">
    <property type="entry name" value="LppP/LprE"/>
</dbReference>
<dbReference type="Pfam" id="PF03724">
    <property type="entry name" value="META"/>
    <property type="match status" value="1"/>
</dbReference>
<gene>
    <name evidence="9" type="ordered locus">Cabther_B0832</name>
</gene>
<dbReference type="PANTHER" id="PTHR35535:SF1">
    <property type="entry name" value="HEAT SHOCK PROTEIN HSLJ"/>
    <property type="match status" value="1"/>
</dbReference>
<dbReference type="EMBL" id="CP002515">
    <property type="protein sequence ID" value="AEP13829.1"/>
    <property type="molecule type" value="Genomic_DNA"/>
</dbReference>
<keyword evidence="5" id="KW-0449">Lipoprotein</keyword>
<keyword evidence="1" id="KW-1003">Cell membrane</keyword>
<feature type="region of interest" description="Disordered" evidence="6">
    <location>
        <begin position="200"/>
        <end position="227"/>
    </location>
</feature>
<keyword evidence="10" id="KW-1185">Reference proteome</keyword>
<keyword evidence="4" id="KW-0564">Palmitate</keyword>
<dbReference type="OrthoDB" id="5382360at2"/>
<dbReference type="AlphaFoldDB" id="G2LLN3"/>
<keyword evidence="2 7" id="KW-0732">Signal</keyword>
<dbReference type="Gene3D" id="2.40.128.270">
    <property type="match status" value="1"/>
</dbReference>
<evidence type="ECO:0000259" key="8">
    <source>
        <dbReference type="Pfam" id="PF03724"/>
    </source>
</evidence>
<proteinExistence type="predicted"/>
<dbReference type="STRING" id="981222.Cabther_B0832"/>
<name>G2LLN3_CHLTF</name>
<evidence type="ECO:0000256" key="4">
    <source>
        <dbReference type="ARBA" id="ARBA00023139"/>
    </source>
</evidence>
<evidence type="ECO:0000256" key="7">
    <source>
        <dbReference type="SAM" id="SignalP"/>
    </source>
</evidence>
<feature type="domain" description="DUF306" evidence="8">
    <location>
        <begin position="229"/>
        <end position="333"/>
    </location>
</feature>
<evidence type="ECO:0000256" key="6">
    <source>
        <dbReference type="SAM" id="MobiDB-lite"/>
    </source>
</evidence>
<keyword evidence="3" id="KW-0472">Membrane</keyword>
<feature type="chain" id="PRO_5003433134" evidence="7">
    <location>
        <begin position="29"/>
        <end position="340"/>
    </location>
</feature>
<evidence type="ECO:0000256" key="2">
    <source>
        <dbReference type="ARBA" id="ARBA00022729"/>
    </source>
</evidence>
<feature type="compositionally biased region" description="Gly residues" evidence="6">
    <location>
        <begin position="211"/>
        <end position="226"/>
    </location>
</feature>
<accession>G2LLN3</accession>
<evidence type="ECO:0000256" key="3">
    <source>
        <dbReference type="ARBA" id="ARBA00023136"/>
    </source>
</evidence>
<dbReference type="InterPro" id="IPR038670">
    <property type="entry name" value="HslJ-like_sf"/>
</dbReference>
<dbReference type="RefSeq" id="WP_014101567.1">
    <property type="nucleotide sequence ID" value="NC_016025.1"/>
</dbReference>
<dbReference type="Proteomes" id="UP000006791">
    <property type="component" value="Chromosome 2"/>
</dbReference>
<protein>
    <submittedName>
        <fullName evidence="9">Heat shock protein</fullName>
    </submittedName>
</protein>
<feature type="signal peptide" evidence="7">
    <location>
        <begin position="1"/>
        <end position="28"/>
    </location>
</feature>
<evidence type="ECO:0000313" key="10">
    <source>
        <dbReference type="Proteomes" id="UP000006791"/>
    </source>
</evidence>
<dbReference type="HOGENOM" id="CLU_050855_0_0_0"/>
<dbReference type="KEGG" id="ctm:Cabther_B0832"/>
<evidence type="ECO:0000313" key="9">
    <source>
        <dbReference type="EMBL" id="AEP13829.1"/>
    </source>
</evidence>